<dbReference type="Gene3D" id="3.40.1580.10">
    <property type="entry name" value="SMI1/KNR4-like"/>
    <property type="match status" value="1"/>
</dbReference>
<geneLocation type="plasmid" evidence="3">
    <name>pfdu301d</name>
</geneLocation>
<dbReference type="EMBL" id="CP045276">
    <property type="protein sequence ID" value="QJX81360.1"/>
    <property type="molecule type" value="Genomic_DNA"/>
</dbReference>
<dbReference type="Proteomes" id="UP000501076">
    <property type="component" value="Plasmid pFDU301D"/>
</dbReference>
<dbReference type="InterPro" id="IPR018958">
    <property type="entry name" value="Knr4/Smi1-like_dom"/>
</dbReference>
<evidence type="ECO:0000313" key="3">
    <source>
        <dbReference type="Proteomes" id="UP000501076"/>
    </source>
</evidence>
<dbReference type="RefSeq" id="WP_171779327.1">
    <property type="nucleotide sequence ID" value="NZ_CP045276.1"/>
</dbReference>
<dbReference type="InterPro" id="IPR037883">
    <property type="entry name" value="Knr4/Smi1-like_sf"/>
</dbReference>
<evidence type="ECO:0000313" key="2">
    <source>
        <dbReference type="EMBL" id="QJX81360.1"/>
    </source>
</evidence>
<name>A0A6M6E3F6_PRIMG</name>
<feature type="domain" description="Knr4/Smi1-like" evidence="1">
    <location>
        <begin position="24"/>
        <end position="167"/>
    </location>
</feature>
<dbReference type="SMART" id="SM00860">
    <property type="entry name" value="SMI1_KNR4"/>
    <property type="match status" value="1"/>
</dbReference>
<proteinExistence type="predicted"/>
<dbReference type="AlphaFoldDB" id="A0A6M6E3F6"/>
<sequence>MKKEFYQEDSFWSDDSEYKRIDYPINDEIIKQAEVILGVKLPSSLLDLMKIRNGGGLNYPYFMLPDGDTESIPYGERASINAIDPIHFENDDISILSSKELLEEVKLTGEFVVLWTDFHYWVVLDYRNKSQDPTVMYIAENFSASTHDTTEWEYIKIADTFDDFLKQLFRVPPLDPKQLKSSYSRKQ</sequence>
<protein>
    <submittedName>
        <fullName evidence="2">SMI1/KNR4 family protein</fullName>
    </submittedName>
</protein>
<evidence type="ECO:0000259" key="1">
    <source>
        <dbReference type="SMART" id="SM00860"/>
    </source>
</evidence>
<dbReference type="SUPFAM" id="SSF160631">
    <property type="entry name" value="SMI1/KNR4-like"/>
    <property type="match status" value="1"/>
</dbReference>
<organism evidence="2 3">
    <name type="scientific">Priestia megaterium</name>
    <name type="common">Bacillus megaterium</name>
    <dbReference type="NCBI Taxonomy" id="1404"/>
    <lineage>
        <taxon>Bacteria</taxon>
        <taxon>Bacillati</taxon>
        <taxon>Bacillota</taxon>
        <taxon>Bacilli</taxon>
        <taxon>Bacillales</taxon>
        <taxon>Bacillaceae</taxon>
        <taxon>Priestia</taxon>
    </lineage>
</organism>
<dbReference type="Pfam" id="PF09346">
    <property type="entry name" value="SMI1_KNR4"/>
    <property type="match status" value="1"/>
</dbReference>
<reference evidence="2 3" key="1">
    <citation type="submission" date="2019-10" db="EMBL/GenBank/DDBJ databases">
        <title>Complete genome sequences for adaption low water activity.</title>
        <authorList>
            <person name="Zhao L."/>
            <person name="Zhong J."/>
        </authorList>
    </citation>
    <scope>NUCLEOTIDE SEQUENCE [LARGE SCALE GENOMIC DNA]</scope>
    <source>
        <strain evidence="2 3">FDU301</strain>
        <plasmid evidence="3">pfdu301d</plasmid>
    </source>
</reference>
<accession>A0A6M6E3F6</accession>
<keyword evidence="2" id="KW-0614">Plasmid</keyword>
<gene>
    <name evidence="2" type="ORF">FDZ14_35240</name>
</gene>